<dbReference type="Proteomes" id="UP000199149">
    <property type="component" value="Unassembled WGS sequence"/>
</dbReference>
<dbReference type="OrthoDB" id="1109163at2"/>
<feature type="signal peptide" evidence="1">
    <location>
        <begin position="1"/>
        <end position="21"/>
    </location>
</feature>
<evidence type="ECO:0008006" key="4">
    <source>
        <dbReference type="Google" id="ProtNLM"/>
    </source>
</evidence>
<sequence>MKKILLTLSLTFGLTQAFACADGGGEDYYYYNLFSQTLSAAPQYSPFLLTMDNPFFDADQNQKNENIQSWQKTLGISYEQAYNLVFKASKQEIDLMIKNGKSSNNNYSFATSDFVKNNKQSLLYLSYSKYLEPYMAFYYIDNGEWSYAVRPEKNVNNLNYKKVLDVLKKSWNAETDKDLKVRYGYQLVRFAHYFHEYNDAINYFKMYVESQGVKSPMYFYALDQKGGAERGLGNYIQANYDFFEVFSHSNDRKLSAYQSMKVTQDLDFEKMLAKAKTNEEKNDLYLLIGYNDFSNPVAAMKNIIANDPNALQARVLFARAINVTERQYLDQNPGGYYWDNSKPEKKPTDLFLPVKTSDFGSYNTTAEENVAQGFQINELITLAKQQAEKTTDKDYWNLSVAYLNLLNKNFSETKNYLAKVNSTSKEFQQQKKVIEILFEIFEQKKITDSFENQIMQKYSSILNYEYPKLSEDEWTYSTTDTQKMNLKNVILDVLANRFYLQGDKGKAFLIHNEITELGFNPSWDIINDLDKLDKKSNKTAFEKYLIDAKVKSDYYDMKDEKLKNIQFKLSDYLSDFRGTLYLGEMKFEQAKKEFEKIDQKYHVSPSSFYSYDYDSRTDKETKTLMTNQFDGYHNISSKIFGYNKIECFNCEEDFVMATPYNSDFSFIKPAMSKLDLTNALIDLVKIGKKKDDSGTKANYLLGNFYYNTTSLGYYRYLLMFDQNNSNGPKYNNYDAEYVKSFDFYYKDFGWNSNYKDNFSISENYLKTALNQTKDRELKAQILFALSKNEQGRFYIATDPVLKKLRENEYENENKILAYKAVNYRTYFKELKQYSDTKSYKETKSNCKYFDYYTSNY</sequence>
<feature type="chain" id="PRO_5011790878" description="Tetratricopeptide repeat-containing protein" evidence="1">
    <location>
        <begin position="22"/>
        <end position="856"/>
    </location>
</feature>
<evidence type="ECO:0000256" key="1">
    <source>
        <dbReference type="SAM" id="SignalP"/>
    </source>
</evidence>
<protein>
    <recommendedName>
        <fullName evidence="4">Tetratricopeptide repeat-containing protein</fullName>
    </recommendedName>
</protein>
<reference evidence="3" key="1">
    <citation type="submission" date="2016-10" db="EMBL/GenBank/DDBJ databases">
        <authorList>
            <person name="Varghese N."/>
            <person name="Submissions S."/>
        </authorList>
    </citation>
    <scope>NUCLEOTIDE SEQUENCE [LARGE SCALE GENOMIC DNA]</scope>
    <source>
        <strain evidence="3">XJ109</strain>
    </source>
</reference>
<organism evidence="2 3">
    <name type="scientific">Algoriella xinjiangensis</name>
    <dbReference type="NCBI Taxonomy" id="684065"/>
    <lineage>
        <taxon>Bacteria</taxon>
        <taxon>Pseudomonadati</taxon>
        <taxon>Bacteroidota</taxon>
        <taxon>Flavobacteriia</taxon>
        <taxon>Flavobacteriales</taxon>
        <taxon>Weeksellaceae</taxon>
        <taxon>Algoriella</taxon>
    </lineage>
</organism>
<keyword evidence="3" id="KW-1185">Reference proteome</keyword>
<dbReference type="EMBL" id="FOUZ01000005">
    <property type="protein sequence ID" value="SFM98619.1"/>
    <property type="molecule type" value="Genomic_DNA"/>
</dbReference>
<evidence type="ECO:0000313" key="2">
    <source>
        <dbReference type="EMBL" id="SFM98619.1"/>
    </source>
</evidence>
<dbReference type="STRING" id="684065.SAMN05421738_10549"/>
<name>A0A1I4VBT5_9FLAO</name>
<dbReference type="AlphaFoldDB" id="A0A1I4VBT5"/>
<evidence type="ECO:0000313" key="3">
    <source>
        <dbReference type="Proteomes" id="UP000199149"/>
    </source>
</evidence>
<keyword evidence="1" id="KW-0732">Signal</keyword>
<dbReference type="RefSeq" id="WP_092907396.1">
    <property type="nucleotide sequence ID" value="NZ_FOUZ01000005.1"/>
</dbReference>
<accession>A0A1I4VBT5</accession>
<gene>
    <name evidence="2" type="ORF">SAMN05421738_10549</name>
</gene>
<proteinExistence type="predicted"/>